<dbReference type="PANTHER" id="PTHR10642">
    <property type="entry name" value="RIBONUCLEASE H1"/>
    <property type="match status" value="1"/>
</dbReference>
<evidence type="ECO:0000313" key="9">
    <source>
        <dbReference type="EMBL" id="KAL1862660.1"/>
    </source>
</evidence>
<comment type="similarity">
    <text evidence="2">Belongs to the RNase H family.</text>
</comment>
<dbReference type="Pfam" id="PF00075">
    <property type="entry name" value="RNase_H"/>
    <property type="match status" value="1"/>
</dbReference>
<keyword evidence="5" id="KW-0479">Metal-binding</keyword>
<accession>A0ABR3WI68</accession>
<comment type="caution">
    <text evidence="9">The sequence shown here is derived from an EMBL/GenBank/DDBJ whole genome shotgun (WGS) entry which is preliminary data.</text>
</comment>
<evidence type="ECO:0000256" key="1">
    <source>
        <dbReference type="ARBA" id="ARBA00000077"/>
    </source>
</evidence>
<dbReference type="Proteomes" id="UP001583177">
    <property type="component" value="Unassembled WGS sequence"/>
</dbReference>
<evidence type="ECO:0000256" key="6">
    <source>
        <dbReference type="ARBA" id="ARBA00022759"/>
    </source>
</evidence>
<evidence type="ECO:0000256" key="7">
    <source>
        <dbReference type="ARBA" id="ARBA00022801"/>
    </source>
</evidence>
<protein>
    <recommendedName>
        <fullName evidence="3">ribonuclease H</fullName>
        <ecNumber evidence="3">3.1.26.4</ecNumber>
    </recommendedName>
</protein>
<evidence type="ECO:0000259" key="8">
    <source>
        <dbReference type="PROSITE" id="PS50879"/>
    </source>
</evidence>
<evidence type="ECO:0000313" key="10">
    <source>
        <dbReference type="Proteomes" id="UP001583177"/>
    </source>
</evidence>
<proteinExistence type="inferred from homology"/>
<dbReference type="InterPro" id="IPR002156">
    <property type="entry name" value="RNaseH_domain"/>
</dbReference>
<dbReference type="SUPFAM" id="SSF53098">
    <property type="entry name" value="Ribonuclease H-like"/>
    <property type="match status" value="1"/>
</dbReference>
<keyword evidence="6" id="KW-0255">Endonuclease</keyword>
<dbReference type="InterPro" id="IPR036397">
    <property type="entry name" value="RNaseH_sf"/>
</dbReference>
<evidence type="ECO:0000256" key="2">
    <source>
        <dbReference type="ARBA" id="ARBA00005300"/>
    </source>
</evidence>
<dbReference type="Gene3D" id="3.30.420.10">
    <property type="entry name" value="Ribonuclease H-like superfamily/Ribonuclease H"/>
    <property type="match status" value="1"/>
</dbReference>
<evidence type="ECO:0000256" key="4">
    <source>
        <dbReference type="ARBA" id="ARBA00022722"/>
    </source>
</evidence>
<dbReference type="EMBL" id="JAWRVE010000079">
    <property type="protein sequence ID" value="KAL1862660.1"/>
    <property type="molecule type" value="Genomic_DNA"/>
</dbReference>
<gene>
    <name evidence="9" type="ORF">Daus18300_008458</name>
</gene>
<evidence type="ECO:0000256" key="5">
    <source>
        <dbReference type="ARBA" id="ARBA00022723"/>
    </source>
</evidence>
<keyword evidence="4" id="KW-0540">Nuclease</keyword>
<feature type="domain" description="RNase H type-1" evidence="8">
    <location>
        <begin position="1"/>
        <end position="153"/>
    </location>
</feature>
<reference evidence="9 10" key="1">
    <citation type="journal article" date="2024" name="IMA Fungus">
        <title>IMA Genome - F19 : A genome assembly and annotation guide to empower mycologists, including annotated draft genome sequences of Ceratocystis pirilliformis, Diaporthe australafricana, Fusarium ophioides, Paecilomyces lecythidis, and Sporothrix stenoceras.</title>
        <authorList>
            <person name="Aylward J."/>
            <person name="Wilson A.M."/>
            <person name="Visagie C.M."/>
            <person name="Spraker J."/>
            <person name="Barnes I."/>
            <person name="Buitendag C."/>
            <person name="Ceriani C."/>
            <person name="Del Mar Angel L."/>
            <person name="du Plessis D."/>
            <person name="Fuchs T."/>
            <person name="Gasser K."/>
            <person name="Kramer D."/>
            <person name="Li W."/>
            <person name="Munsamy K."/>
            <person name="Piso A."/>
            <person name="Price J.L."/>
            <person name="Sonnekus B."/>
            <person name="Thomas C."/>
            <person name="van der Nest A."/>
            <person name="van Dijk A."/>
            <person name="van Heerden A."/>
            <person name="van Vuuren N."/>
            <person name="Yilmaz N."/>
            <person name="Duong T.A."/>
            <person name="van der Merwe N.A."/>
            <person name="Wingfield M.J."/>
            <person name="Wingfield B.D."/>
        </authorList>
    </citation>
    <scope>NUCLEOTIDE SEQUENCE [LARGE SCALE GENOMIC DNA]</scope>
    <source>
        <strain evidence="9 10">CMW 18300</strain>
    </source>
</reference>
<keyword evidence="10" id="KW-1185">Reference proteome</keyword>
<dbReference type="PANTHER" id="PTHR10642:SF26">
    <property type="entry name" value="RIBONUCLEASE H1"/>
    <property type="match status" value="1"/>
</dbReference>
<dbReference type="PROSITE" id="PS50879">
    <property type="entry name" value="RNASE_H_1"/>
    <property type="match status" value="1"/>
</dbReference>
<evidence type="ECO:0000256" key="3">
    <source>
        <dbReference type="ARBA" id="ARBA00012180"/>
    </source>
</evidence>
<organism evidence="9 10">
    <name type="scientific">Diaporthe australafricana</name>
    <dbReference type="NCBI Taxonomy" id="127596"/>
    <lineage>
        <taxon>Eukaryota</taxon>
        <taxon>Fungi</taxon>
        <taxon>Dikarya</taxon>
        <taxon>Ascomycota</taxon>
        <taxon>Pezizomycotina</taxon>
        <taxon>Sordariomycetes</taxon>
        <taxon>Sordariomycetidae</taxon>
        <taxon>Diaporthales</taxon>
        <taxon>Diaporthaceae</taxon>
        <taxon>Diaporthe</taxon>
    </lineage>
</organism>
<dbReference type="InterPro" id="IPR012337">
    <property type="entry name" value="RNaseH-like_sf"/>
</dbReference>
<dbReference type="InterPro" id="IPR050092">
    <property type="entry name" value="RNase_H"/>
</dbReference>
<name>A0ABR3WI68_9PEZI</name>
<comment type="catalytic activity">
    <reaction evidence="1">
        <text>Endonucleolytic cleavage to 5'-phosphomonoester.</text>
        <dbReference type="EC" id="3.1.26.4"/>
    </reaction>
</comment>
<dbReference type="EC" id="3.1.26.4" evidence="3"/>
<sequence length="176" mass="19877">MFCYPGPRASYAVFVGPRHPFNDSSTPLMAPPGTFLSLQRGDLSGVVVALQTVVCLLEKGMVTYGPLRHVIIKTDSEYVVKGATERIQTWLRKGWIGCGESRVRDWDLWEAFLALLDIIKGIWNVDVHFWWVPAEWNRDAKSLAAEGLKIPPPRFSGIRREQRLDIRSSESLGSSY</sequence>
<keyword evidence="7" id="KW-0378">Hydrolase</keyword>